<proteinExistence type="predicted"/>
<protein>
    <submittedName>
        <fullName evidence="1">Uncharacterized protein</fullName>
    </submittedName>
</protein>
<evidence type="ECO:0000313" key="1">
    <source>
        <dbReference type="EMBL" id="TJZ93751.1"/>
    </source>
</evidence>
<evidence type="ECO:0000313" key="2">
    <source>
        <dbReference type="Proteomes" id="UP000309747"/>
    </source>
</evidence>
<reference evidence="1 2" key="1">
    <citation type="submission" date="2019-04" db="EMBL/GenBank/DDBJ databases">
        <authorList>
            <person name="Li J."/>
        </authorList>
    </citation>
    <scope>NUCLEOTIDE SEQUENCE [LARGE SCALE GENOMIC DNA]</scope>
    <source>
        <strain evidence="1 2">KCTC 42687</strain>
    </source>
</reference>
<comment type="caution">
    <text evidence="1">The sequence shown here is derived from an EMBL/GenBank/DDBJ whole genome shotgun (WGS) entry which is preliminary data.</text>
</comment>
<name>A0A4U0RE98_9RHOB</name>
<sequence length="63" mass="7094">MQTRQTAFCPNLSPTDWAMISTALGAYTHNAEYRDLVQRLDQQMTRSAPWTPAGQPTAKIKAR</sequence>
<dbReference type="AlphaFoldDB" id="A0A4U0RE98"/>
<dbReference type="EMBL" id="SUNI01000001">
    <property type="protein sequence ID" value="TJZ93751.1"/>
    <property type="molecule type" value="Genomic_DNA"/>
</dbReference>
<gene>
    <name evidence="1" type="ORF">FA743_00295</name>
</gene>
<accession>A0A4U0RE98</accession>
<keyword evidence="2" id="KW-1185">Reference proteome</keyword>
<organism evidence="1 2">
    <name type="scientific">Paracoccus gahaiensis</name>
    <dbReference type="NCBI Taxonomy" id="1706839"/>
    <lineage>
        <taxon>Bacteria</taxon>
        <taxon>Pseudomonadati</taxon>
        <taxon>Pseudomonadota</taxon>
        <taxon>Alphaproteobacteria</taxon>
        <taxon>Rhodobacterales</taxon>
        <taxon>Paracoccaceae</taxon>
        <taxon>Paracoccus</taxon>
    </lineage>
</organism>
<dbReference type="Proteomes" id="UP000309747">
    <property type="component" value="Unassembled WGS sequence"/>
</dbReference>